<gene>
    <name evidence="2" type="ORF">HJC23_006295</name>
</gene>
<feature type="domain" description="Methyltransferase type 11" evidence="1">
    <location>
        <begin position="141"/>
        <end position="217"/>
    </location>
</feature>
<dbReference type="SUPFAM" id="SSF53335">
    <property type="entry name" value="S-adenosyl-L-methionine-dependent methyltransferases"/>
    <property type="match status" value="1"/>
</dbReference>
<protein>
    <recommendedName>
        <fullName evidence="1">Methyltransferase type 11 domain-containing protein</fullName>
    </recommendedName>
</protein>
<dbReference type="InterPro" id="IPR029063">
    <property type="entry name" value="SAM-dependent_MTases_sf"/>
</dbReference>
<evidence type="ECO:0000313" key="3">
    <source>
        <dbReference type="Proteomes" id="UP001516023"/>
    </source>
</evidence>
<dbReference type="InterPro" id="IPR013216">
    <property type="entry name" value="Methyltransf_11"/>
</dbReference>
<sequence length="557" mass="62348">MEPRSHARRQYLSNPTISVVINLCAISFVCFDLLQNHVLLHGRALNQSINGIANDAPINNVQAFSSNTDVNPVAMVIPRGAAVARPAARLTAEEDSKIDRKFYGGQGDKPHLGGFTQFDPMGVSPTLWKHMVEHWSIKSLLDVGCGKGVSTAWFVLHGLEFVQCVEGSHDAVSQNIVPPSDEYPRVVEHDFSLGPWWPPRTVDAVWCVEFTEHVGRNYQPNYLPSFRSAALVFVTHSKWGGWHHVEVHDDEWWRTRWEAAGLVYSQSMTSEARSIAKQDGSRHDLTSDMQEGKAYFVAQHLWATLQVFINPMVASLPQHAHLFGEFILVSNSRHPRALTPMISMQHGCYGGTDTAKKQIHVDCSKSKHAAGDHLTPLPESFKPLNLTKDMDDAWLDLIKDFKTSVHTDAMEEQIPHKKHIHVDCSKSKHAAGDHLTPLPESFKPLNLTKDMDDAWLDLIKDFKTSVHCISFTDSFQFFLVSNSRSPRALTPMISMQHGCYGGTDTAKKQIHVDCSQSKNAAGDHLTPLPESFKPLNLTKDLDDAWLDLIKDFKTSGK</sequence>
<dbReference type="AlphaFoldDB" id="A0ABD3PD77"/>
<organism evidence="2 3">
    <name type="scientific">Cyclotella cryptica</name>
    <dbReference type="NCBI Taxonomy" id="29204"/>
    <lineage>
        <taxon>Eukaryota</taxon>
        <taxon>Sar</taxon>
        <taxon>Stramenopiles</taxon>
        <taxon>Ochrophyta</taxon>
        <taxon>Bacillariophyta</taxon>
        <taxon>Coscinodiscophyceae</taxon>
        <taxon>Thalassiosirophycidae</taxon>
        <taxon>Stephanodiscales</taxon>
        <taxon>Stephanodiscaceae</taxon>
        <taxon>Cyclotella</taxon>
    </lineage>
</organism>
<proteinExistence type="predicted"/>
<dbReference type="Pfam" id="PF08241">
    <property type="entry name" value="Methyltransf_11"/>
    <property type="match status" value="1"/>
</dbReference>
<dbReference type="EMBL" id="JABMIG020000210">
    <property type="protein sequence ID" value="KAL3785726.1"/>
    <property type="molecule type" value="Genomic_DNA"/>
</dbReference>
<dbReference type="Proteomes" id="UP001516023">
    <property type="component" value="Unassembled WGS sequence"/>
</dbReference>
<reference evidence="2 3" key="1">
    <citation type="journal article" date="2020" name="G3 (Bethesda)">
        <title>Improved Reference Genome for Cyclotella cryptica CCMP332, a Model for Cell Wall Morphogenesis, Salinity Adaptation, and Lipid Production in Diatoms (Bacillariophyta).</title>
        <authorList>
            <person name="Roberts W.R."/>
            <person name="Downey K.M."/>
            <person name="Ruck E.C."/>
            <person name="Traller J.C."/>
            <person name="Alverson A.J."/>
        </authorList>
    </citation>
    <scope>NUCLEOTIDE SEQUENCE [LARGE SCALE GENOMIC DNA]</scope>
    <source>
        <strain evidence="2 3">CCMP332</strain>
    </source>
</reference>
<accession>A0ABD3PD77</accession>
<keyword evidence="3" id="KW-1185">Reference proteome</keyword>
<dbReference type="CDD" id="cd02440">
    <property type="entry name" value="AdoMet_MTases"/>
    <property type="match status" value="1"/>
</dbReference>
<comment type="caution">
    <text evidence="2">The sequence shown here is derived from an EMBL/GenBank/DDBJ whole genome shotgun (WGS) entry which is preliminary data.</text>
</comment>
<evidence type="ECO:0000259" key="1">
    <source>
        <dbReference type="Pfam" id="PF08241"/>
    </source>
</evidence>
<evidence type="ECO:0000313" key="2">
    <source>
        <dbReference type="EMBL" id="KAL3785726.1"/>
    </source>
</evidence>
<dbReference type="Gene3D" id="3.40.50.150">
    <property type="entry name" value="Vaccinia Virus protein VP39"/>
    <property type="match status" value="1"/>
</dbReference>
<name>A0ABD3PD77_9STRA</name>